<keyword evidence="2" id="KW-1185">Reference proteome</keyword>
<name>A0ACA9M7W7_9GLOM</name>
<gene>
    <name evidence="1" type="ORF">SPELUC_LOCUS6043</name>
</gene>
<dbReference type="Proteomes" id="UP000789366">
    <property type="component" value="Unassembled WGS sequence"/>
</dbReference>
<evidence type="ECO:0000313" key="1">
    <source>
        <dbReference type="EMBL" id="CAG8572244.1"/>
    </source>
</evidence>
<proteinExistence type="predicted"/>
<protein>
    <submittedName>
        <fullName evidence="1">12910_t:CDS:1</fullName>
    </submittedName>
</protein>
<feature type="non-terminal residue" evidence="1">
    <location>
        <position position="131"/>
    </location>
</feature>
<sequence>MHLKELINDTERGINKINYSEFESFETISETGFCHVVKSEWRGYKLEVVLKKSHSDIIFQEIRILRSIGFHPHINAFYGVSEGITGFEDSGNLGNFVNFSRYGGLRLFTPFENGYKQLVLVDIWLNLNIIL</sequence>
<dbReference type="EMBL" id="CAJVPW010006701">
    <property type="protein sequence ID" value="CAG8572244.1"/>
    <property type="molecule type" value="Genomic_DNA"/>
</dbReference>
<reference evidence="1" key="1">
    <citation type="submission" date="2021-06" db="EMBL/GenBank/DDBJ databases">
        <authorList>
            <person name="Kallberg Y."/>
            <person name="Tangrot J."/>
            <person name="Rosling A."/>
        </authorList>
    </citation>
    <scope>NUCLEOTIDE SEQUENCE</scope>
    <source>
        <strain evidence="1">28 12/20/2015</strain>
    </source>
</reference>
<accession>A0ACA9M7W7</accession>
<comment type="caution">
    <text evidence="1">The sequence shown here is derived from an EMBL/GenBank/DDBJ whole genome shotgun (WGS) entry which is preliminary data.</text>
</comment>
<organism evidence="1 2">
    <name type="scientific">Cetraspora pellucida</name>
    <dbReference type="NCBI Taxonomy" id="1433469"/>
    <lineage>
        <taxon>Eukaryota</taxon>
        <taxon>Fungi</taxon>
        <taxon>Fungi incertae sedis</taxon>
        <taxon>Mucoromycota</taxon>
        <taxon>Glomeromycotina</taxon>
        <taxon>Glomeromycetes</taxon>
        <taxon>Diversisporales</taxon>
        <taxon>Gigasporaceae</taxon>
        <taxon>Cetraspora</taxon>
    </lineage>
</organism>
<evidence type="ECO:0000313" key="2">
    <source>
        <dbReference type="Proteomes" id="UP000789366"/>
    </source>
</evidence>